<dbReference type="Gene3D" id="3.40.50.300">
    <property type="entry name" value="P-loop containing nucleotide triphosphate hydrolases"/>
    <property type="match status" value="2"/>
</dbReference>
<organism evidence="2 3">
    <name type="scientific">Candidatus Staskawiczbacteria bacterium RIFCSPHIGHO2_01_FULL_36_16</name>
    <dbReference type="NCBI Taxonomy" id="1802200"/>
    <lineage>
        <taxon>Bacteria</taxon>
        <taxon>Candidatus Staskawicziibacteriota</taxon>
    </lineage>
</organism>
<dbReference type="Pfam" id="PF01935">
    <property type="entry name" value="DUF87"/>
    <property type="match status" value="1"/>
</dbReference>
<dbReference type="InterPro" id="IPR002789">
    <property type="entry name" value="HerA_central"/>
</dbReference>
<dbReference type="Proteomes" id="UP000177190">
    <property type="component" value="Unassembled WGS sequence"/>
</dbReference>
<feature type="domain" description="Helicase HerA central" evidence="1">
    <location>
        <begin position="49"/>
        <end position="251"/>
    </location>
</feature>
<dbReference type="PANTHER" id="PTHR42957:SF1">
    <property type="entry name" value="HELICASE MJ1565-RELATED"/>
    <property type="match status" value="1"/>
</dbReference>
<dbReference type="EMBL" id="MHOM01000002">
    <property type="protein sequence ID" value="OGZ65659.1"/>
    <property type="molecule type" value="Genomic_DNA"/>
</dbReference>
<name>A0A1G2HTD2_9BACT</name>
<proteinExistence type="predicted"/>
<sequence>MSYDIIIGRNESDKKKLGDKGLIFIGKGYVKMGQYTSLSNKIFMDVARSHVILVAGKRGSGKSYTLGVIAEELSNLPKEVSKNIASLIFDTMGIYWTMKHENYKDKSLLQEWELKSKRLPVKVFVPYGHYDSYIEKGIPADSIFALDVMEMNPEDWVLTFGLNIVDPVAVLIERTTSKINEKKYDIKDIIEMLKQDKSTNQEIRNAAISLFEAADTWGIFSTKSSSSKPTKITDLISGGTTTVLDLSVYNSVGAFNVRALVISLVSRKIFNQRMSSRKKEEVDAVASGLEYGSTSIFEKDNPLVWIFIDEAHEFLPKEGKTLATDALVQLLREGRQPGISLVLATQQPGQIHRDVMTQSDIVLSHRVTSEPDITALNHIMQTYLVESINRYMNDLPDLKGSAILLDDNSERIYPIRVRPRFTWHGGEAPTAISSP</sequence>
<protein>
    <recommendedName>
        <fullName evidence="1">Helicase HerA central domain-containing protein</fullName>
    </recommendedName>
</protein>
<accession>A0A1G2HTD2</accession>
<dbReference type="AlphaFoldDB" id="A0A1G2HTD2"/>
<dbReference type="STRING" id="1802200.A2812_01700"/>
<comment type="caution">
    <text evidence="2">The sequence shown here is derived from an EMBL/GenBank/DDBJ whole genome shotgun (WGS) entry which is preliminary data.</text>
</comment>
<reference evidence="2 3" key="1">
    <citation type="journal article" date="2016" name="Nat. Commun.">
        <title>Thousands of microbial genomes shed light on interconnected biogeochemical processes in an aquifer system.</title>
        <authorList>
            <person name="Anantharaman K."/>
            <person name="Brown C.T."/>
            <person name="Hug L.A."/>
            <person name="Sharon I."/>
            <person name="Castelle C.J."/>
            <person name="Probst A.J."/>
            <person name="Thomas B.C."/>
            <person name="Singh A."/>
            <person name="Wilkins M.J."/>
            <person name="Karaoz U."/>
            <person name="Brodie E.L."/>
            <person name="Williams K.H."/>
            <person name="Hubbard S.S."/>
            <person name="Banfield J.F."/>
        </authorList>
    </citation>
    <scope>NUCLEOTIDE SEQUENCE [LARGE SCALE GENOMIC DNA]</scope>
</reference>
<gene>
    <name evidence="2" type="ORF">A2812_01700</name>
</gene>
<dbReference type="PANTHER" id="PTHR42957">
    <property type="entry name" value="HELICASE MJ1565-RELATED"/>
    <property type="match status" value="1"/>
</dbReference>
<dbReference type="InterPro" id="IPR027417">
    <property type="entry name" value="P-loop_NTPase"/>
</dbReference>
<evidence type="ECO:0000313" key="2">
    <source>
        <dbReference type="EMBL" id="OGZ65659.1"/>
    </source>
</evidence>
<dbReference type="InterPro" id="IPR008571">
    <property type="entry name" value="HerA-like"/>
</dbReference>
<evidence type="ECO:0000259" key="1">
    <source>
        <dbReference type="Pfam" id="PF01935"/>
    </source>
</evidence>
<evidence type="ECO:0000313" key="3">
    <source>
        <dbReference type="Proteomes" id="UP000177190"/>
    </source>
</evidence>
<dbReference type="SUPFAM" id="SSF52540">
    <property type="entry name" value="P-loop containing nucleoside triphosphate hydrolases"/>
    <property type="match status" value="1"/>
</dbReference>